<dbReference type="EMBL" id="CP003532">
    <property type="protein sequence ID" value="AFK07278.1"/>
    <property type="molecule type" value="Genomic_DNA"/>
</dbReference>
<dbReference type="KEGG" id="mpg:Theba_1614"/>
<accession>I2F5S5</accession>
<dbReference type="Pfam" id="PF09651">
    <property type="entry name" value="Cas_APE2256"/>
    <property type="match status" value="1"/>
</dbReference>
<dbReference type="RefSeq" id="WP_014731177.1">
    <property type="nucleotide sequence ID" value="NC_017934.1"/>
</dbReference>
<dbReference type="Proteomes" id="UP000002881">
    <property type="component" value="Chromosome"/>
</dbReference>
<dbReference type="AlphaFoldDB" id="I2F5S5"/>
<dbReference type="HOGENOM" id="CLU_747889_0_0_0"/>
<dbReference type="GeneID" id="87107406"/>
<dbReference type="NCBIfam" id="TIGR02619">
    <property type="entry name" value="putative CRISPR-associated protein, APE2256 family"/>
    <property type="match status" value="1"/>
</dbReference>
<organism evidence="2 3">
    <name type="scientific">Mesotoga prima MesG1.Ag.4.2</name>
    <dbReference type="NCBI Taxonomy" id="660470"/>
    <lineage>
        <taxon>Bacteria</taxon>
        <taxon>Thermotogati</taxon>
        <taxon>Thermotogota</taxon>
        <taxon>Thermotogae</taxon>
        <taxon>Kosmotogales</taxon>
        <taxon>Kosmotogaceae</taxon>
        <taxon>Mesotoga</taxon>
    </lineage>
</organism>
<reference evidence="2 3" key="1">
    <citation type="journal article" date="2012" name="Genome Biol. Evol.">
        <title>Genome Sequence of the Mesophilic Thermotogales Bacterium Mesotoga prima MesG1.Ag.4.2 Reveals the Largest Thermotogales Genome To Date.</title>
        <authorList>
            <person name="Zhaxybayeva O."/>
            <person name="Swithers K.S."/>
            <person name="Foght J."/>
            <person name="Green A.G."/>
            <person name="Bruce D."/>
            <person name="Detter C."/>
            <person name="Han S."/>
            <person name="Teshima H."/>
            <person name="Han J."/>
            <person name="Woyke T."/>
            <person name="Pitluck S."/>
            <person name="Nolan M."/>
            <person name="Ivanova N."/>
            <person name="Pati A."/>
            <person name="Land M.L."/>
            <person name="Dlutek M."/>
            <person name="Doolittle W.F."/>
            <person name="Noll K.M."/>
            <person name="Nesbo C.L."/>
        </authorList>
    </citation>
    <scope>NUCLEOTIDE SEQUENCE [LARGE SCALE GENOMIC DNA]</scope>
    <source>
        <strain evidence="3">mesG1.Ag.4.2</strain>
    </source>
</reference>
<proteinExistence type="predicted"/>
<dbReference type="Gene3D" id="3.40.50.10770">
    <property type="entry name" value="Hypothetical protein VC1899 like domain (Restriction endonuclease-like)"/>
    <property type="match status" value="1"/>
</dbReference>
<sequence>MRKLCNMTSSGITDRLLNLNDPIGNREFGAEINSLASILSQSVLSSRDYLYFLTSDTEEGKKIGDALKLFFDCSKDMSFKNVSVNAISDLDDSRPDDFQNKGLRNLVKRIAEIYKHHMDNLLINATGGYKAQIALSLAFGMGVKIPVYYRFETFDGVIKLPPMPLSLDVELWLENKGLLDTLEMNSVINEKDLEREYDYRINFSSLPAEIKLLIDREQDSVGHMLSLSPMGEVFVQACRLSLGKLDVEASLKDSSVPIENRLKKSSKEAHSNKMISDNQSFIDKLVSIPFIEEVLVRGSSQKFDRNEFVCKQFGEIIKARYSTRGGTLYMEIRTTARNPYELEKAVEEIKRLLK</sequence>
<keyword evidence="3" id="KW-1185">Reference proteome</keyword>
<evidence type="ECO:0000313" key="2">
    <source>
        <dbReference type="EMBL" id="AFK07278.1"/>
    </source>
</evidence>
<protein>
    <submittedName>
        <fullName evidence="2">Putative CRISPR-associated protein, APE2256 family</fullName>
    </submittedName>
</protein>
<evidence type="ECO:0000259" key="1">
    <source>
        <dbReference type="Pfam" id="PF09651"/>
    </source>
</evidence>
<dbReference type="InterPro" id="IPR013442">
    <property type="entry name" value="SSO1393-like"/>
</dbReference>
<gene>
    <name evidence="2" type="ORF">Theba_1614</name>
</gene>
<dbReference type="STRING" id="660470.Theba_1614"/>
<evidence type="ECO:0000313" key="3">
    <source>
        <dbReference type="Proteomes" id="UP000002881"/>
    </source>
</evidence>
<feature type="domain" description="CRISPR system ring nuclease SSO1393-like" evidence="1">
    <location>
        <begin position="27"/>
        <end position="162"/>
    </location>
</feature>
<dbReference type="eggNOG" id="COG4006">
    <property type="taxonomic scope" value="Bacteria"/>
</dbReference>
<name>I2F5S5_9BACT</name>